<dbReference type="AlphaFoldDB" id="A0A0F9F852"/>
<comment type="caution">
    <text evidence="1">The sequence shown here is derived from an EMBL/GenBank/DDBJ whole genome shotgun (WGS) entry which is preliminary data.</text>
</comment>
<accession>A0A0F9F852</accession>
<dbReference type="EMBL" id="LAZR01022268">
    <property type="protein sequence ID" value="KKL82468.1"/>
    <property type="molecule type" value="Genomic_DNA"/>
</dbReference>
<name>A0A0F9F852_9ZZZZ</name>
<sequence length="56" mass="6576">MKLLTTFPTLYGYGKFELEARAIDSYYKSLTMKELDDEKRWAEFAESQITDEDSTV</sequence>
<evidence type="ECO:0000313" key="1">
    <source>
        <dbReference type="EMBL" id="KKL82468.1"/>
    </source>
</evidence>
<gene>
    <name evidence="1" type="ORF">LCGC14_1984470</name>
</gene>
<organism evidence="1">
    <name type="scientific">marine sediment metagenome</name>
    <dbReference type="NCBI Taxonomy" id="412755"/>
    <lineage>
        <taxon>unclassified sequences</taxon>
        <taxon>metagenomes</taxon>
        <taxon>ecological metagenomes</taxon>
    </lineage>
</organism>
<reference evidence="1" key="1">
    <citation type="journal article" date="2015" name="Nature">
        <title>Complex archaea that bridge the gap between prokaryotes and eukaryotes.</title>
        <authorList>
            <person name="Spang A."/>
            <person name="Saw J.H."/>
            <person name="Jorgensen S.L."/>
            <person name="Zaremba-Niedzwiedzka K."/>
            <person name="Martijn J."/>
            <person name="Lind A.E."/>
            <person name="van Eijk R."/>
            <person name="Schleper C."/>
            <person name="Guy L."/>
            <person name="Ettema T.J."/>
        </authorList>
    </citation>
    <scope>NUCLEOTIDE SEQUENCE</scope>
</reference>
<proteinExistence type="predicted"/>
<protein>
    <submittedName>
        <fullName evidence="1">Uncharacterized protein</fullName>
    </submittedName>
</protein>